<feature type="binding site" evidence="4">
    <location>
        <position position="66"/>
    </location>
    <ligand>
        <name>molybdate</name>
        <dbReference type="ChEBI" id="CHEBI:36264"/>
    </ligand>
</feature>
<dbReference type="Proteomes" id="UP000249524">
    <property type="component" value="Unassembled WGS sequence"/>
</dbReference>
<name>A0A328BG59_9CAUL</name>
<dbReference type="RefSeq" id="WP_111275791.1">
    <property type="nucleotide sequence ID" value="NZ_QFYS01000003.1"/>
</dbReference>
<dbReference type="PANTHER" id="PTHR30632">
    <property type="entry name" value="MOLYBDATE-BINDING PERIPLASMIC PROTEIN"/>
    <property type="match status" value="1"/>
</dbReference>
<dbReference type="InterPro" id="IPR005950">
    <property type="entry name" value="ModA"/>
</dbReference>
<gene>
    <name evidence="6" type="primary">modA</name>
    <name evidence="6" type="ORF">DJ019_09580</name>
</gene>
<keyword evidence="7" id="KW-1185">Reference proteome</keyword>
<sequence length="263" mass="27654">MDRTCDGGRRAVVLGAAATALAPAAWASSVPPLVAAASDLQFALPEVASAFRRRTGTEVRLVFGSSGSFVQQIRSGAPFEVFLSADEAYVDNLRAAGHTADDGRLYAVGRIGIFTPRRSPVRADERMDDLAAALRDGRLRKLAIANPAHAPYGRAARVALTRRGLWAAVQPKLVLGDNASQATQFAVSGSAQAGIIPLSLAAAPTVAQAGRFALVPEGWHSPLRQRAVVLRGAGAGARGFFDFLQGAEARRILARHGFRLPAP</sequence>
<proteinExistence type="inferred from homology"/>
<dbReference type="InterPro" id="IPR006311">
    <property type="entry name" value="TAT_signal"/>
</dbReference>
<evidence type="ECO:0000256" key="1">
    <source>
        <dbReference type="ARBA" id="ARBA00009175"/>
    </source>
</evidence>
<dbReference type="Pfam" id="PF13531">
    <property type="entry name" value="SBP_bac_11"/>
    <property type="match status" value="1"/>
</dbReference>
<dbReference type="PANTHER" id="PTHR30632:SF14">
    <property type="entry name" value="TUNGSTATE_MOLYBDATE_CHROMATE-BINDING PROTEIN MODA"/>
    <property type="match status" value="1"/>
</dbReference>
<dbReference type="PIRSF" id="PIRSF004846">
    <property type="entry name" value="ModA"/>
    <property type="match status" value="1"/>
</dbReference>
<reference evidence="6 7" key="1">
    <citation type="submission" date="2018-05" db="EMBL/GenBank/DDBJ databases">
        <authorList>
            <person name="Lanie J.A."/>
            <person name="Ng W.-L."/>
            <person name="Kazmierczak K.M."/>
            <person name="Andrzejewski T.M."/>
            <person name="Davidsen T.M."/>
            <person name="Wayne K.J."/>
            <person name="Tettelin H."/>
            <person name="Glass J.I."/>
            <person name="Rusch D."/>
            <person name="Podicherti R."/>
            <person name="Tsui H.-C.T."/>
            <person name="Winkler M.E."/>
        </authorList>
    </citation>
    <scope>NUCLEOTIDE SEQUENCE [LARGE SCALE GENOMIC DNA]</scope>
    <source>
        <strain evidence="6 7">BUT-10</strain>
    </source>
</reference>
<dbReference type="InterPro" id="IPR044084">
    <property type="entry name" value="AvModA-like_subst-bd"/>
</dbReference>
<keyword evidence="3 5" id="KW-0732">Signal</keyword>
<organism evidence="6 7">
    <name type="scientific">Phenylobacterium kunshanense</name>
    <dbReference type="NCBI Taxonomy" id="1445034"/>
    <lineage>
        <taxon>Bacteria</taxon>
        <taxon>Pseudomonadati</taxon>
        <taxon>Pseudomonadota</taxon>
        <taxon>Alphaproteobacteria</taxon>
        <taxon>Caulobacterales</taxon>
        <taxon>Caulobacteraceae</taxon>
        <taxon>Phenylobacterium</taxon>
    </lineage>
</organism>
<dbReference type="GO" id="GO:0046872">
    <property type="term" value="F:metal ion binding"/>
    <property type="evidence" value="ECO:0007669"/>
    <property type="project" value="UniProtKB-KW"/>
</dbReference>
<dbReference type="NCBIfam" id="TIGR01256">
    <property type="entry name" value="modA"/>
    <property type="match status" value="1"/>
</dbReference>
<dbReference type="InterPro" id="IPR050682">
    <property type="entry name" value="ModA/WtpA"/>
</dbReference>
<evidence type="ECO:0000313" key="7">
    <source>
        <dbReference type="Proteomes" id="UP000249524"/>
    </source>
</evidence>
<evidence type="ECO:0000256" key="3">
    <source>
        <dbReference type="ARBA" id="ARBA00022729"/>
    </source>
</evidence>
<evidence type="ECO:0000256" key="4">
    <source>
        <dbReference type="PIRSR" id="PIRSR004846-1"/>
    </source>
</evidence>
<dbReference type="GO" id="GO:0015689">
    <property type="term" value="P:molybdate ion transport"/>
    <property type="evidence" value="ECO:0007669"/>
    <property type="project" value="InterPro"/>
</dbReference>
<keyword evidence="4" id="KW-0500">Molybdenum</keyword>
<dbReference type="PROSITE" id="PS51318">
    <property type="entry name" value="TAT"/>
    <property type="match status" value="1"/>
</dbReference>
<comment type="caution">
    <text evidence="6">The sequence shown here is derived from an EMBL/GenBank/DDBJ whole genome shotgun (WGS) entry which is preliminary data.</text>
</comment>
<dbReference type="OrthoDB" id="9785015at2"/>
<evidence type="ECO:0000256" key="2">
    <source>
        <dbReference type="ARBA" id="ARBA00022723"/>
    </source>
</evidence>
<dbReference type="SUPFAM" id="SSF53850">
    <property type="entry name" value="Periplasmic binding protein-like II"/>
    <property type="match status" value="1"/>
</dbReference>
<feature type="chain" id="PRO_5016313080" evidence="5">
    <location>
        <begin position="28"/>
        <end position="263"/>
    </location>
</feature>
<dbReference type="AlphaFoldDB" id="A0A328BG59"/>
<protein>
    <submittedName>
        <fullName evidence="6">Molybdate ABC transporter substrate-binding protein</fullName>
    </submittedName>
</protein>
<keyword evidence="2 4" id="KW-0479">Metal-binding</keyword>
<feature type="signal peptide" evidence="5">
    <location>
        <begin position="1"/>
        <end position="27"/>
    </location>
</feature>
<evidence type="ECO:0000313" key="6">
    <source>
        <dbReference type="EMBL" id="RAK66482.1"/>
    </source>
</evidence>
<dbReference type="CDD" id="cd13539">
    <property type="entry name" value="PBP2_AvModA"/>
    <property type="match status" value="1"/>
</dbReference>
<accession>A0A328BG59</accession>
<dbReference type="GO" id="GO:0030973">
    <property type="term" value="F:molybdate ion binding"/>
    <property type="evidence" value="ECO:0007669"/>
    <property type="project" value="InterPro"/>
</dbReference>
<comment type="similarity">
    <text evidence="1">Belongs to the bacterial solute-binding protein ModA family.</text>
</comment>
<dbReference type="Gene3D" id="3.40.190.10">
    <property type="entry name" value="Periplasmic binding protein-like II"/>
    <property type="match status" value="2"/>
</dbReference>
<evidence type="ECO:0000256" key="5">
    <source>
        <dbReference type="SAM" id="SignalP"/>
    </source>
</evidence>
<dbReference type="EMBL" id="QFYS01000003">
    <property type="protein sequence ID" value="RAK66482.1"/>
    <property type="molecule type" value="Genomic_DNA"/>
</dbReference>